<reference evidence="1 2" key="1">
    <citation type="journal article" date="2021" name="BMC Biol.">
        <title>Horizontally acquired antibacterial genes associated with adaptive radiation of ladybird beetles.</title>
        <authorList>
            <person name="Li H.S."/>
            <person name="Tang X.F."/>
            <person name="Huang Y.H."/>
            <person name="Xu Z.Y."/>
            <person name="Chen M.L."/>
            <person name="Du X.Y."/>
            <person name="Qiu B.Y."/>
            <person name="Chen P.T."/>
            <person name="Zhang W."/>
            <person name="Slipinski A."/>
            <person name="Escalona H.E."/>
            <person name="Waterhouse R.M."/>
            <person name="Zwick A."/>
            <person name="Pang H."/>
        </authorList>
    </citation>
    <scope>NUCLEOTIDE SEQUENCE [LARGE SCALE GENOMIC DNA]</scope>
    <source>
        <strain evidence="1">SYSU2018</strain>
    </source>
</reference>
<dbReference type="AlphaFoldDB" id="A0ABD2N976"/>
<proteinExistence type="predicted"/>
<name>A0ABD2N976_9CUCU</name>
<evidence type="ECO:0000313" key="1">
    <source>
        <dbReference type="EMBL" id="KAL3275207.1"/>
    </source>
</evidence>
<accession>A0ABD2N976</accession>
<protein>
    <submittedName>
        <fullName evidence="1">Uncharacterized protein</fullName>
    </submittedName>
</protein>
<organism evidence="1 2">
    <name type="scientific">Cryptolaemus montrouzieri</name>
    <dbReference type="NCBI Taxonomy" id="559131"/>
    <lineage>
        <taxon>Eukaryota</taxon>
        <taxon>Metazoa</taxon>
        <taxon>Ecdysozoa</taxon>
        <taxon>Arthropoda</taxon>
        <taxon>Hexapoda</taxon>
        <taxon>Insecta</taxon>
        <taxon>Pterygota</taxon>
        <taxon>Neoptera</taxon>
        <taxon>Endopterygota</taxon>
        <taxon>Coleoptera</taxon>
        <taxon>Polyphaga</taxon>
        <taxon>Cucujiformia</taxon>
        <taxon>Coccinelloidea</taxon>
        <taxon>Coccinellidae</taxon>
        <taxon>Scymninae</taxon>
        <taxon>Scymnini</taxon>
        <taxon>Cryptolaemus</taxon>
    </lineage>
</organism>
<feature type="non-terminal residue" evidence="1">
    <location>
        <position position="1"/>
    </location>
</feature>
<sequence>RSSKITTNYTVNKIFTLDEEKVVSNYFQTMANLHHGLNAKCAIKLAYDLALANSKKIPPS</sequence>
<evidence type="ECO:0000313" key="2">
    <source>
        <dbReference type="Proteomes" id="UP001516400"/>
    </source>
</evidence>
<dbReference type="EMBL" id="JABFTP020000083">
    <property type="protein sequence ID" value="KAL3275207.1"/>
    <property type="molecule type" value="Genomic_DNA"/>
</dbReference>
<keyword evidence="2" id="KW-1185">Reference proteome</keyword>
<dbReference type="Proteomes" id="UP001516400">
    <property type="component" value="Unassembled WGS sequence"/>
</dbReference>
<feature type="non-terminal residue" evidence="1">
    <location>
        <position position="60"/>
    </location>
</feature>
<gene>
    <name evidence="1" type="ORF">HHI36_019976</name>
</gene>
<comment type="caution">
    <text evidence="1">The sequence shown here is derived from an EMBL/GenBank/DDBJ whole genome shotgun (WGS) entry which is preliminary data.</text>
</comment>